<sequence length="127" mass="15243">MDELPSELVLHMFCIMDKGSRLAFRSVCKWYHSITKIEEGALFTTKNFMTGWGKITEMCIEKNNRYECRHLDRVDDLEFILRSDCEIVIHKPGPRFMVQYCMCGRCDYCRTPRRPKCYTMLAFYQHY</sequence>
<organism evidence="1">
    <name type="scientific">Clandestinovirus</name>
    <dbReference type="NCBI Taxonomy" id="2831644"/>
    <lineage>
        <taxon>Viruses</taxon>
    </lineage>
</organism>
<dbReference type="InterPro" id="IPR036047">
    <property type="entry name" value="F-box-like_dom_sf"/>
</dbReference>
<reference evidence="1" key="1">
    <citation type="submission" date="2021-06" db="EMBL/GenBank/DDBJ databases">
        <authorList>
            <person name="Rolland C."/>
        </authorList>
    </citation>
    <scope>NUCLEOTIDE SEQUENCE</scope>
    <source>
        <strain evidence="1">347.936635</strain>
    </source>
</reference>
<dbReference type="SUPFAM" id="SSF81383">
    <property type="entry name" value="F-box domain"/>
    <property type="match status" value="1"/>
</dbReference>
<proteinExistence type="predicted"/>
<gene>
    <name evidence="1" type="ORF">KOM_12_144</name>
</gene>
<accession>A0A8F8PQT1</accession>
<name>A0A8F8PQT1_9VIRU</name>
<protein>
    <submittedName>
        <fullName evidence="1">F-box domain-containing protein</fullName>
    </submittedName>
</protein>
<dbReference type="EMBL" id="MZ420154">
    <property type="protein sequence ID" value="QYA18414.1"/>
    <property type="molecule type" value="Genomic_DNA"/>
</dbReference>
<evidence type="ECO:0000313" key="1">
    <source>
        <dbReference type="EMBL" id="QYA18414.1"/>
    </source>
</evidence>